<dbReference type="Proteomes" id="UP001058271">
    <property type="component" value="Chromosome"/>
</dbReference>
<evidence type="ECO:0000256" key="1">
    <source>
        <dbReference type="SAM" id="MobiDB-lite"/>
    </source>
</evidence>
<evidence type="ECO:0000313" key="2">
    <source>
        <dbReference type="EMBL" id="UWZ36664.1"/>
    </source>
</evidence>
<dbReference type="RefSeq" id="WP_260726012.1">
    <property type="nucleotide sequence ID" value="NZ_BAAABS010000036.1"/>
</dbReference>
<evidence type="ECO:0000313" key="3">
    <source>
        <dbReference type="Proteomes" id="UP001058271"/>
    </source>
</evidence>
<organism evidence="2 3">
    <name type="scientific">Dactylosporangium roseum</name>
    <dbReference type="NCBI Taxonomy" id="47989"/>
    <lineage>
        <taxon>Bacteria</taxon>
        <taxon>Bacillati</taxon>
        <taxon>Actinomycetota</taxon>
        <taxon>Actinomycetes</taxon>
        <taxon>Micromonosporales</taxon>
        <taxon>Micromonosporaceae</taxon>
        <taxon>Dactylosporangium</taxon>
    </lineage>
</organism>
<dbReference type="EMBL" id="CP073721">
    <property type="protein sequence ID" value="UWZ36664.1"/>
    <property type="molecule type" value="Genomic_DNA"/>
</dbReference>
<proteinExistence type="predicted"/>
<sequence length="161" mass="17446">MSDFDWDHELSVARRNEVHRRLTIDDRDYDVLAFSTGGGFIAVRMAGWGGGCMTTEIAGELPAADALDVVSLLASALTHLRPSGESDDPPDDWWTAHRSAAPNAGKPWEQQDLELLATRFREGATVKTLSAELGRTEGGVRSRLQLLGLTRTDPEPGFGAA</sequence>
<keyword evidence="3" id="KW-1185">Reference proteome</keyword>
<protein>
    <recommendedName>
        <fullName evidence="4">DNA-binding protein</fullName>
    </recommendedName>
</protein>
<accession>A0ABY5Z4S4</accession>
<evidence type="ECO:0008006" key="4">
    <source>
        <dbReference type="Google" id="ProtNLM"/>
    </source>
</evidence>
<gene>
    <name evidence="2" type="ORF">Drose_37685</name>
</gene>
<reference evidence="2" key="1">
    <citation type="submission" date="2021-04" db="EMBL/GenBank/DDBJ databases">
        <title>Biosynthetic gene clusters of Dactylosporangioum roseum.</title>
        <authorList>
            <person name="Hartkoorn R.C."/>
            <person name="Beaudoing E."/>
            <person name="Hot D."/>
            <person name="Moureu S."/>
        </authorList>
    </citation>
    <scope>NUCLEOTIDE SEQUENCE</scope>
    <source>
        <strain evidence="2">NRRL B-16295</strain>
    </source>
</reference>
<feature type="region of interest" description="Disordered" evidence="1">
    <location>
        <begin position="80"/>
        <end position="107"/>
    </location>
</feature>
<name>A0ABY5Z4S4_9ACTN</name>